<feature type="transmembrane region" description="Helical" evidence="1">
    <location>
        <begin position="154"/>
        <end position="174"/>
    </location>
</feature>
<evidence type="ECO:0000313" key="2">
    <source>
        <dbReference type="EMBL" id="NHB89319.1"/>
    </source>
</evidence>
<feature type="transmembrane region" description="Helical" evidence="1">
    <location>
        <begin position="33"/>
        <end position="51"/>
    </location>
</feature>
<comment type="caution">
    <text evidence="2">The sequence shown here is derived from an EMBL/GenBank/DDBJ whole genome shotgun (WGS) entry which is preliminary data.</text>
</comment>
<name>A0ABX0GNB1_9GAMM</name>
<dbReference type="Pfam" id="PF06182">
    <property type="entry name" value="ABC2_membrane_6"/>
    <property type="match status" value="1"/>
</dbReference>
<dbReference type="Proteomes" id="UP000697802">
    <property type="component" value="Unassembled WGS sequence"/>
</dbReference>
<proteinExistence type="predicted"/>
<gene>
    <name evidence="2" type="ORF">C5471_17115</name>
</gene>
<organism evidence="2 3">
    <name type="scientific">Photorhabdus tasmaniensis</name>
    <dbReference type="NCBI Taxonomy" id="1004159"/>
    <lineage>
        <taxon>Bacteria</taxon>
        <taxon>Pseudomonadati</taxon>
        <taxon>Pseudomonadota</taxon>
        <taxon>Gammaproteobacteria</taxon>
        <taxon>Enterobacterales</taxon>
        <taxon>Morganellaceae</taxon>
        <taxon>Photorhabdus</taxon>
    </lineage>
</organism>
<keyword evidence="1" id="KW-0472">Membrane</keyword>
<reference evidence="2 3" key="1">
    <citation type="submission" date="2018-02" db="EMBL/GenBank/DDBJ databases">
        <authorList>
            <person name="Machado R.A."/>
        </authorList>
    </citation>
    <scope>NUCLEOTIDE SEQUENCE [LARGE SCALE GENOMIC DNA]</scope>
    <source>
        <strain evidence="2 3">T327</strain>
    </source>
</reference>
<sequence length="275" mass="31645">MQSGDYMIEQVFKKFMKVSSLGIQQSLEYRTDFFVSLISVPIIVVVQYYFWKAVYTNSNEVFTYSFNQMIFYILTAQLISKVVSSGFEDEIQHDIKNGGLNKYIVIPMSYTLYHFSKFIGGKLLQTALVGTILSFIIVSFYLETGNQIELNRLVLFILSIINAFLLTFSFYFTLAALCFYFHELGYFFMALRLITGVASGALFPLHIFGKEAFEAMKFLPFMYMINFPVNIIYEKISISDTIFGVLTSFVWILILFSMMILVWKTSSNKYISAGG</sequence>
<evidence type="ECO:0008006" key="4">
    <source>
        <dbReference type="Google" id="ProtNLM"/>
    </source>
</evidence>
<keyword evidence="3" id="KW-1185">Reference proteome</keyword>
<keyword evidence="1" id="KW-1133">Transmembrane helix</keyword>
<feature type="transmembrane region" description="Helical" evidence="1">
    <location>
        <begin position="123"/>
        <end position="142"/>
    </location>
</feature>
<keyword evidence="1" id="KW-0812">Transmembrane</keyword>
<feature type="transmembrane region" description="Helical" evidence="1">
    <location>
        <begin position="186"/>
        <end position="206"/>
    </location>
</feature>
<dbReference type="InterPro" id="IPR010390">
    <property type="entry name" value="ABC-2_transporter-like"/>
</dbReference>
<evidence type="ECO:0000313" key="3">
    <source>
        <dbReference type="Proteomes" id="UP000697802"/>
    </source>
</evidence>
<dbReference type="PANTHER" id="PTHR36832">
    <property type="entry name" value="SLR1174 PROTEIN-RELATED"/>
    <property type="match status" value="1"/>
</dbReference>
<dbReference type="PANTHER" id="PTHR36832:SF1">
    <property type="entry name" value="SLR1174 PROTEIN"/>
    <property type="match status" value="1"/>
</dbReference>
<evidence type="ECO:0000256" key="1">
    <source>
        <dbReference type="SAM" id="Phobius"/>
    </source>
</evidence>
<accession>A0ABX0GNB1</accession>
<feature type="transmembrane region" description="Helical" evidence="1">
    <location>
        <begin position="242"/>
        <end position="263"/>
    </location>
</feature>
<protein>
    <recommendedName>
        <fullName evidence="4">ABC transporter permease</fullName>
    </recommendedName>
</protein>
<dbReference type="EMBL" id="PUJU01000041">
    <property type="protein sequence ID" value="NHB89319.1"/>
    <property type="molecule type" value="Genomic_DNA"/>
</dbReference>